<proteinExistence type="predicted"/>
<gene>
    <name evidence="1" type="ORF">TcWFU_007676</name>
</gene>
<organism evidence="1 2">
    <name type="scientific">Taenia crassiceps</name>
    <dbReference type="NCBI Taxonomy" id="6207"/>
    <lineage>
        <taxon>Eukaryota</taxon>
        <taxon>Metazoa</taxon>
        <taxon>Spiralia</taxon>
        <taxon>Lophotrochozoa</taxon>
        <taxon>Platyhelminthes</taxon>
        <taxon>Cestoda</taxon>
        <taxon>Eucestoda</taxon>
        <taxon>Cyclophyllidea</taxon>
        <taxon>Taeniidae</taxon>
        <taxon>Taenia</taxon>
    </lineage>
</organism>
<protein>
    <submittedName>
        <fullName evidence="1">Uncharacterized protein</fullName>
    </submittedName>
</protein>
<dbReference type="Proteomes" id="UP001651158">
    <property type="component" value="Unassembled WGS sequence"/>
</dbReference>
<comment type="caution">
    <text evidence="1">The sequence shown here is derived from an EMBL/GenBank/DDBJ whole genome shotgun (WGS) entry which is preliminary data.</text>
</comment>
<keyword evidence="2" id="KW-1185">Reference proteome</keyword>
<evidence type="ECO:0000313" key="2">
    <source>
        <dbReference type="Proteomes" id="UP001651158"/>
    </source>
</evidence>
<dbReference type="EMBL" id="JAKROA010000002">
    <property type="protein sequence ID" value="KAL5110698.1"/>
    <property type="molecule type" value="Genomic_DNA"/>
</dbReference>
<reference evidence="1 2" key="1">
    <citation type="journal article" date="2022" name="Front. Cell. Infect. Microbiol.">
        <title>The Genomes of Two Strains of Taenia crassiceps the Animal Model for the Study of Human Cysticercosis.</title>
        <authorList>
            <person name="Bobes R.J."/>
            <person name="Estrada K."/>
            <person name="Rios-Valencia D.G."/>
            <person name="Calderon-Gallegos A."/>
            <person name="de la Torre P."/>
            <person name="Carrero J.C."/>
            <person name="Sanchez-Flores A."/>
            <person name="Laclette J.P."/>
        </authorList>
    </citation>
    <scope>NUCLEOTIDE SEQUENCE [LARGE SCALE GENOMIC DNA]</scope>
    <source>
        <strain evidence="1">WFUcys</strain>
    </source>
</reference>
<evidence type="ECO:0000313" key="1">
    <source>
        <dbReference type="EMBL" id="KAL5110698.1"/>
    </source>
</evidence>
<accession>A0ABR4QM83</accession>
<name>A0ABR4QM83_9CEST</name>
<sequence length="72" mass="7997">MVATLSVSIGENDHLHPKSRTSRFTCVNVAFLPAFTAISTPEKLQLRRAIIPLQSCRMAFALDRHAYSLPSL</sequence>